<accession>A0A926I1K9</accession>
<keyword evidence="2 3" id="KW-1133">Transmembrane helix</keyword>
<dbReference type="PANTHER" id="PTHR37815:SF3">
    <property type="entry name" value="UPF0397 PROTEIN SPR0429"/>
    <property type="match status" value="1"/>
</dbReference>
<dbReference type="Pfam" id="PF07155">
    <property type="entry name" value="ECF-ribofla_trS"/>
    <property type="match status" value="1"/>
</dbReference>
<dbReference type="GO" id="GO:0016020">
    <property type="term" value="C:membrane"/>
    <property type="evidence" value="ECO:0007669"/>
    <property type="project" value="InterPro"/>
</dbReference>
<keyword evidence="3" id="KW-0472">Membrane</keyword>
<gene>
    <name evidence="4" type="ORF">H8710_00735</name>
</gene>
<feature type="transmembrane region" description="Helical" evidence="3">
    <location>
        <begin position="12"/>
        <end position="32"/>
    </location>
</feature>
<evidence type="ECO:0000313" key="5">
    <source>
        <dbReference type="Proteomes" id="UP000610760"/>
    </source>
</evidence>
<evidence type="ECO:0000256" key="1">
    <source>
        <dbReference type="ARBA" id="ARBA00022692"/>
    </source>
</evidence>
<dbReference type="AlphaFoldDB" id="A0A926I1K9"/>
<reference evidence="4" key="1">
    <citation type="submission" date="2020-08" db="EMBL/GenBank/DDBJ databases">
        <title>Genome public.</title>
        <authorList>
            <person name="Liu C."/>
            <person name="Sun Q."/>
        </authorList>
    </citation>
    <scope>NUCLEOTIDE SEQUENCE</scope>
    <source>
        <strain evidence="4">NSJ-33</strain>
    </source>
</reference>
<dbReference type="EMBL" id="JACRSV010000001">
    <property type="protein sequence ID" value="MBC8558583.1"/>
    <property type="molecule type" value="Genomic_DNA"/>
</dbReference>
<sequence length="193" mass="20608">MEQNVKQKRKITVYDIVVVGLMAAVCYVATNFRIEIPTPVGKMMVHMGNIFCLLSGLLFGGLRGGLSAGLGSCIFDLLTGWATSAPSTLINKFVMGLLAGWIPRLKGKDGKSIPFNILGAACGIYGYTVLYLSYSFVKDIVLGSAVETAWADIVFKAPISLANGTLGLVISVILAALLRPALEKAGLYKKFAR</sequence>
<dbReference type="Gene3D" id="1.10.1760.20">
    <property type="match status" value="1"/>
</dbReference>
<dbReference type="PANTHER" id="PTHR37815">
    <property type="entry name" value="UPF0397 PROTEIN BC_2624-RELATED"/>
    <property type="match status" value="1"/>
</dbReference>
<protein>
    <submittedName>
        <fullName evidence="4">ECF transporter S component</fullName>
    </submittedName>
</protein>
<feature type="transmembrane region" description="Helical" evidence="3">
    <location>
        <begin position="44"/>
        <end position="62"/>
    </location>
</feature>
<comment type="caution">
    <text evidence="4">The sequence shown here is derived from an EMBL/GenBank/DDBJ whole genome shotgun (WGS) entry which is preliminary data.</text>
</comment>
<keyword evidence="5" id="KW-1185">Reference proteome</keyword>
<keyword evidence="1 3" id="KW-0812">Transmembrane</keyword>
<dbReference type="InterPro" id="IPR009825">
    <property type="entry name" value="ECF_substrate-spec-like"/>
</dbReference>
<dbReference type="RefSeq" id="WP_249293474.1">
    <property type="nucleotide sequence ID" value="NZ_JACRSV010000001.1"/>
</dbReference>
<name>A0A926I1K9_9FIRM</name>
<feature type="transmembrane region" description="Helical" evidence="3">
    <location>
        <begin position="113"/>
        <end position="137"/>
    </location>
</feature>
<evidence type="ECO:0000256" key="3">
    <source>
        <dbReference type="SAM" id="Phobius"/>
    </source>
</evidence>
<evidence type="ECO:0000313" key="4">
    <source>
        <dbReference type="EMBL" id="MBC8558583.1"/>
    </source>
</evidence>
<feature type="transmembrane region" description="Helical" evidence="3">
    <location>
        <begin position="157"/>
        <end position="178"/>
    </location>
</feature>
<organism evidence="4 5">
    <name type="scientific">Fumia xinanensis</name>
    <dbReference type="NCBI Taxonomy" id="2763659"/>
    <lineage>
        <taxon>Bacteria</taxon>
        <taxon>Bacillati</taxon>
        <taxon>Bacillota</taxon>
        <taxon>Clostridia</taxon>
        <taxon>Eubacteriales</taxon>
        <taxon>Oscillospiraceae</taxon>
        <taxon>Fumia</taxon>
    </lineage>
</organism>
<evidence type="ECO:0000256" key="2">
    <source>
        <dbReference type="ARBA" id="ARBA00022989"/>
    </source>
</evidence>
<dbReference type="Proteomes" id="UP000610760">
    <property type="component" value="Unassembled WGS sequence"/>
</dbReference>
<proteinExistence type="predicted"/>